<name>A0AAV0BK64_PHAPC</name>
<dbReference type="AlphaFoldDB" id="A0AAV0BK64"/>
<evidence type="ECO:0000256" key="1">
    <source>
        <dbReference type="SAM" id="Coils"/>
    </source>
</evidence>
<protein>
    <submittedName>
        <fullName evidence="3">Uncharacterized protein</fullName>
    </submittedName>
</protein>
<evidence type="ECO:0000313" key="4">
    <source>
        <dbReference type="Proteomes" id="UP001153365"/>
    </source>
</evidence>
<reference evidence="3" key="1">
    <citation type="submission" date="2022-06" db="EMBL/GenBank/DDBJ databases">
        <authorList>
            <consortium name="SYNGENTA / RWTH Aachen University"/>
        </authorList>
    </citation>
    <scope>NUCLEOTIDE SEQUENCE</scope>
</reference>
<keyword evidence="4" id="KW-1185">Reference proteome</keyword>
<keyword evidence="1" id="KW-0175">Coiled coil</keyword>
<dbReference type="EMBL" id="CALTRL010005758">
    <property type="protein sequence ID" value="CAH7685908.1"/>
    <property type="molecule type" value="Genomic_DNA"/>
</dbReference>
<accession>A0AAV0BK64</accession>
<organism evidence="3 4">
    <name type="scientific">Phakopsora pachyrhizi</name>
    <name type="common">Asian soybean rust disease fungus</name>
    <dbReference type="NCBI Taxonomy" id="170000"/>
    <lineage>
        <taxon>Eukaryota</taxon>
        <taxon>Fungi</taxon>
        <taxon>Dikarya</taxon>
        <taxon>Basidiomycota</taxon>
        <taxon>Pucciniomycotina</taxon>
        <taxon>Pucciniomycetes</taxon>
        <taxon>Pucciniales</taxon>
        <taxon>Phakopsoraceae</taxon>
        <taxon>Phakopsora</taxon>
    </lineage>
</organism>
<evidence type="ECO:0000256" key="2">
    <source>
        <dbReference type="SAM" id="MobiDB-lite"/>
    </source>
</evidence>
<gene>
    <name evidence="3" type="ORF">PPACK8108_LOCUS20505</name>
</gene>
<dbReference type="Proteomes" id="UP001153365">
    <property type="component" value="Unassembled WGS sequence"/>
</dbReference>
<feature type="region of interest" description="Disordered" evidence="2">
    <location>
        <begin position="167"/>
        <end position="206"/>
    </location>
</feature>
<feature type="region of interest" description="Disordered" evidence="2">
    <location>
        <begin position="50"/>
        <end position="79"/>
    </location>
</feature>
<proteinExistence type="predicted"/>
<sequence>MLELNLKTIALLTGTKVLQDGLEADMMDAACWWELGRMMELWTLENEDENLEQSETVLEKKTSSQKTPMTPKETSEPDTSYLWRPMEQNRYLAMNDELVQKENKANELNSLRKQMSTNYLLWRKSWSSFRDLTGMHPTEDGLEADMMDAACWWELGRMMELWTLENEDENLEQSETVLEKKTSSQKTPMTPKETSEPDTCKRKINK</sequence>
<evidence type="ECO:0000313" key="3">
    <source>
        <dbReference type="EMBL" id="CAH7685908.1"/>
    </source>
</evidence>
<feature type="coiled-coil region" evidence="1">
    <location>
        <begin position="91"/>
        <end position="118"/>
    </location>
</feature>
<comment type="caution">
    <text evidence="3">The sequence shown here is derived from an EMBL/GenBank/DDBJ whole genome shotgun (WGS) entry which is preliminary data.</text>
</comment>
<feature type="compositionally biased region" description="Basic and acidic residues" evidence="2">
    <location>
        <begin position="193"/>
        <end position="206"/>
    </location>
</feature>